<evidence type="ECO:0008006" key="3">
    <source>
        <dbReference type="Google" id="ProtNLM"/>
    </source>
</evidence>
<sequence>MADLQPTSDSGISGALLPPDILRLVGDSCPKKDTCSLALTCRSLFNLLVPVLWEVLDGPEKILSLIPGAKVHRVNYETIGNGTTISSKIMIYPNTLSKDWTRYWFYARYVKRLTAVRCEYIAGQPRISCSVHGWNTLFQILKGPVLLPNLRVLEFSLVDNTPIGALQLLSWFTLFLSPSLQEISIAHKQDSVPEFPTSPAVLLVTSLAAALPEAKRMDLSSHYNFPTESSLSSFCPSGYRERYSWFTHLPNLTGLSSLSIHDPGFSARPEDGLLILGHLPYLESLSIRCDPDSRTEGTLSFPPDFFPCLRCFALASSIQMFRYIWRLSAMVSKLVTVTLRFIDTAVTHKEFQTDVISALAKHSAGVRHLSLSQPQCSITPGGKPIEIELGFELVSQLPLQSLSMCLAGAEATEGFYFANRRPSFPALHHLKLVDPINLPHLRTIARMFPNLISLEFFYKDSTWEASDESVCELRSFAAQQQIKIDATLYNDDREDARNDLTRILGALWPNASRIKV</sequence>
<dbReference type="SUPFAM" id="SSF52047">
    <property type="entry name" value="RNI-like"/>
    <property type="match status" value="1"/>
</dbReference>
<dbReference type="Proteomes" id="UP000663853">
    <property type="component" value="Unassembled WGS sequence"/>
</dbReference>
<accession>A0A8H3HNR7</accession>
<name>A0A8H3HNR7_9AGAM</name>
<gene>
    <name evidence="1" type="ORF">RDB_LOCUS164385</name>
</gene>
<dbReference type="Gene3D" id="3.80.10.10">
    <property type="entry name" value="Ribonuclease Inhibitor"/>
    <property type="match status" value="1"/>
</dbReference>
<comment type="caution">
    <text evidence="1">The sequence shown here is derived from an EMBL/GenBank/DDBJ whole genome shotgun (WGS) entry which is preliminary data.</text>
</comment>
<dbReference type="AlphaFoldDB" id="A0A8H3HNR7"/>
<reference evidence="1" key="1">
    <citation type="submission" date="2021-01" db="EMBL/GenBank/DDBJ databases">
        <authorList>
            <person name="Kaushik A."/>
        </authorList>
    </citation>
    <scope>NUCLEOTIDE SEQUENCE</scope>
    <source>
        <strain evidence="1">AG6-10EEA</strain>
    </source>
</reference>
<proteinExistence type="predicted"/>
<evidence type="ECO:0000313" key="1">
    <source>
        <dbReference type="EMBL" id="CAE6528936.1"/>
    </source>
</evidence>
<dbReference type="InterPro" id="IPR032675">
    <property type="entry name" value="LRR_dom_sf"/>
</dbReference>
<dbReference type="EMBL" id="CAJMXA010003957">
    <property type="protein sequence ID" value="CAE6528936.1"/>
    <property type="molecule type" value="Genomic_DNA"/>
</dbReference>
<protein>
    <recommendedName>
        <fullName evidence="3">F-box domain-containing protein</fullName>
    </recommendedName>
</protein>
<evidence type="ECO:0000313" key="2">
    <source>
        <dbReference type="Proteomes" id="UP000663853"/>
    </source>
</evidence>
<organism evidence="1 2">
    <name type="scientific">Rhizoctonia solani</name>
    <dbReference type="NCBI Taxonomy" id="456999"/>
    <lineage>
        <taxon>Eukaryota</taxon>
        <taxon>Fungi</taxon>
        <taxon>Dikarya</taxon>
        <taxon>Basidiomycota</taxon>
        <taxon>Agaricomycotina</taxon>
        <taxon>Agaricomycetes</taxon>
        <taxon>Cantharellales</taxon>
        <taxon>Ceratobasidiaceae</taxon>
        <taxon>Rhizoctonia</taxon>
    </lineage>
</organism>